<organism evidence="1 2">
    <name type="scientific">Liparis tanakae</name>
    <name type="common">Tanaka's snailfish</name>
    <dbReference type="NCBI Taxonomy" id="230148"/>
    <lineage>
        <taxon>Eukaryota</taxon>
        <taxon>Metazoa</taxon>
        <taxon>Chordata</taxon>
        <taxon>Craniata</taxon>
        <taxon>Vertebrata</taxon>
        <taxon>Euteleostomi</taxon>
        <taxon>Actinopterygii</taxon>
        <taxon>Neopterygii</taxon>
        <taxon>Teleostei</taxon>
        <taxon>Neoteleostei</taxon>
        <taxon>Acanthomorphata</taxon>
        <taxon>Eupercaria</taxon>
        <taxon>Perciformes</taxon>
        <taxon>Cottioidei</taxon>
        <taxon>Cottales</taxon>
        <taxon>Liparidae</taxon>
        <taxon>Liparis</taxon>
    </lineage>
</organism>
<proteinExistence type="predicted"/>
<sequence length="145" mass="16586">MFLTVHPTERVTFRLVPAPVDPRATSSSRKINEASQRELLGDITDLSCEHEVGHYELSFFSLVLMRRFSFQATSLPHSSDVELRDQLRNTATETFKSNQDNNEEALLRLIWRDVTMTPLPHKGDVRALSLFNLATSERVHLPHNS</sequence>
<dbReference type="Proteomes" id="UP000314294">
    <property type="component" value="Unassembled WGS sequence"/>
</dbReference>
<evidence type="ECO:0000313" key="2">
    <source>
        <dbReference type="Proteomes" id="UP000314294"/>
    </source>
</evidence>
<dbReference type="AlphaFoldDB" id="A0A4Z2FC02"/>
<comment type="caution">
    <text evidence="1">The sequence shown here is derived from an EMBL/GenBank/DDBJ whole genome shotgun (WGS) entry which is preliminary data.</text>
</comment>
<protein>
    <submittedName>
        <fullName evidence="1">Uncharacterized protein</fullName>
    </submittedName>
</protein>
<dbReference type="EMBL" id="SRLO01001371">
    <property type="protein sequence ID" value="TNN38445.1"/>
    <property type="molecule type" value="Genomic_DNA"/>
</dbReference>
<name>A0A4Z2FC02_9TELE</name>
<gene>
    <name evidence="1" type="ORF">EYF80_051390</name>
</gene>
<keyword evidence="2" id="KW-1185">Reference proteome</keyword>
<evidence type="ECO:0000313" key="1">
    <source>
        <dbReference type="EMBL" id="TNN38445.1"/>
    </source>
</evidence>
<reference evidence="1 2" key="1">
    <citation type="submission" date="2019-03" db="EMBL/GenBank/DDBJ databases">
        <title>First draft genome of Liparis tanakae, snailfish: a comprehensive survey of snailfish specific genes.</title>
        <authorList>
            <person name="Kim W."/>
            <person name="Song I."/>
            <person name="Jeong J.-H."/>
            <person name="Kim D."/>
            <person name="Kim S."/>
            <person name="Ryu S."/>
            <person name="Song J.Y."/>
            <person name="Lee S.K."/>
        </authorList>
    </citation>
    <scope>NUCLEOTIDE SEQUENCE [LARGE SCALE GENOMIC DNA]</scope>
    <source>
        <tissue evidence="1">Muscle</tissue>
    </source>
</reference>
<accession>A0A4Z2FC02</accession>